<evidence type="ECO:0000313" key="2">
    <source>
        <dbReference type="EMBL" id="KAK3954376.1"/>
    </source>
</evidence>
<proteinExistence type="predicted"/>
<evidence type="ECO:0000313" key="3">
    <source>
        <dbReference type="Proteomes" id="UP001303222"/>
    </source>
</evidence>
<protein>
    <submittedName>
        <fullName evidence="2">Uncharacterized protein</fullName>
    </submittedName>
</protein>
<keyword evidence="3" id="KW-1185">Reference proteome</keyword>
<feature type="compositionally biased region" description="Polar residues" evidence="1">
    <location>
        <begin position="31"/>
        <end position="40"/>
    </location>
</feature>
<accession>A0AAN6NYT5</accession>
<dbReference type="EMBL" id="MU859091">
    <property type="protein sequence ID" value="KAK3954376.1"/>
    <property type="molecule type" value="Genomic_DNA"/>
</dbReference>
<reference evidence="2" key="1">
    <citation type="journal article" date="2023" name="Mol. Phylogenet. Evol.">
        <title>Genome-scale phylogeny and comparative genomics of the fungal order Sordariales.</title>
        <authorList>
            <person name="Hensen N."/>
            <person name="Bonometti L."/>
            <person name="Westerberg I."/>
            <person name="Brannstrom I.O."/>
            <person name="Guillou S."/>
            <person name="Cros-Aarteil S."/>
            <person name="Calhoun S."/>
            <person name="Haridas S."/>
            <person name="Kuo A."/>
            <person name="Mondo S."/>
            <person name="Pangilinan J."/>
            <person name="Riley R."/>
            <person name="LaButti K."/>
            <person name="Andreopoulos B."/>
            <person name="Lipzen A."/>
            <person name="Chen C."/>
            <person name="Yan M."/>
            <person name="Daum C."/>
            <person name="Ng V."/>
            <person name="Clum A."/>
            <person name="Steindorff A."/>
            <person name="Ohm R.A."/>
            <person name="Martin F."/>
            <person name="Silar P."/>
            <person name="Natvig D.O."/>
            <person name="Lalanne C."/>
            <person name="Gautier V."/>
            <person name="Ament-Velasquez S.L."/>
            <person name="Kruys A."/>
            <person name="Hutchinson M.I."/>
            <person name="Powell A.J."/>
            <person name="Barry K."/>
            <person name="Miller A.N."/>
            <person name="Grigoriev I.V."/>
            <person name="Debuchy R."/>
            <person name="Gladieux P."/>
            <person name="Hiltunen Thoren M."/>
            <person name="Johannesson H."/>
        </authorList>
    </citation>
    <scope>NUCLEOTIDE SEQUENCE</scope>
    <source>
        <strain evidence="2">CBS 626.80</strain>
    </source>
</reference>
<reference evidence="2" key="2">
    <citation type="submission" date="2023-06" db="EMBL/GenBank/DDBJ databases">
        <authorList>
            <consortium name="Lawrence Berkeley National Laboratory"/>
            <person name="Mondo S.J."/>
            <person name="Hensen N."/>
            <person name="Bonometti L."/>
            <person name="Westerberg I."/>
            <person name="Brannstrom I.O."/>
            <person name="Guillou S."/>
            <person name="Cros-Aarteil S."/>
            <person name="Calhoun S."/>
            <person name="Haridas S."/>
            <person name="Kuo A."/>
            <person name="Pangilinan J."/>
            <person name="Riley R."/>
            <person name="Labutti K."/>
            <person name="Andreopoulos B."/>
            <person name="Lipzen A."/>
            <person name="Chen C."/>
            <person name="Yanf M."/>
            <person name="Daum C."/>
            <person name="Ng V."/>
            <person name="Clum A."/>
            <person name="Steindorff A."/>
            <person name="Ohm R."/>
            <person name="Martin F."/>
            <person name="Silar P."/>
            <person name="Natvig D."/>
            <person name="Lalanne C."/>
            <person name="Gautier V."/>
            <person name="Ament-Velasquez S.L."/>
            <person name="Kruys A."/>
            <person name="Hutchinson M.I."/>
            <person name="Powell A.J."/>
            <person name="Barry K."/>
            <person name="Miller A.N."/>
            <person name="Grigoriev I.V."/>
            <person name="Debuchy R."/>
            <person name="Gladieux P."/>
            <person name="Thoren M.H."/>
            <person name="Johannesson H."/>
        </authorList>
    </citation>
    <scope>NUCLEOTIDE SEQUENCE</scope>
    <source>
        <strain evidence="2">CBS 626.80</strain>
    </source>
</reference>
<evidence type="ECO:0000256" key="1">
    <source>
        <dbReference type="SAM" id="MobiDB-lite"/>
    </source>
</evidence>
<name>A0AAN6NYT5_9PEZI</name>
<gene>
    <name evidence="2" type="ORF">QBC32DRAFT_384785</name>
</gene>
<dbReference type="AlphaFoldDB" id="A0AAN6NYT5"/>
<dbReference type="Proteomes" id="UP001303222">
    <property type="component" value="Unassembled WGS sequence"/>
</dbReference>
<comment type="caution">
    <text evidence="2">The sequence shown here is derived from an EMBL/GenBank/DDBJ whole genome shotgun (WGS) entry which is preliminary data.</text>
</comment>
<organism evidence="2 3">
    <name type="scientific">Pseudoneurospora amorphoporcata</name>
    <dbReference type="NCBI Taxonomy" id="241081"/>
    <lineage>
        <taxon>Eukaryota</taxon>
        <taxon>Fungi</taxon>
        <taxon>Dikarya</taxon>
        <taxon>Ascomycota</taxon>
        <taxon>Pezizomycotina</taxon>
        <taxon>Sordariomycetes</taxon>
        <taxon>Sordariomycetidae</taxon>
        <taxon>Sordariales</taxon>
        <taxon>Sordariaceae</taxon>
        <taxon>Pseudoneurospora</taxon>
    </lineage>
</organism>
<feature type="region of interest" description="Disordered" evidence="1">
    <location>
        <begin position="31"/>
        <end position="53"/>
    </location>
</feature>
<sequence length="159" mass="18548">MTQFHSMCNTFRAMSRGLNRMDRILEWQTQKATKGTPATTQRHRDYHRHRTSTALPTSHARTFPTLVRQMQRNNGDLSGDQRPVRENLELSRECVGERAGSPVTQPLCNMIGLYAHEVPWVRNTVSECLGGVQWENLDWWWWSYFGRPPIWGPKHGQET</sequence>